<proteinExistence type="predicted"/>
<dbReference type="OrthoDB" id="5976053at2"/>
<dbReference type="GeneID" id="57876198"/>
<dbReference type="AlphaFoldDB" id="D2UC80"/>
<name>D2UC80_XANAP</name>
<dbReference type="PATRIC" id="fig|29447.3.peg.874"/>
<evidence type="ECO:0000313" key="1">
    <source>
        <dbReference type="EMBL" id="CBA15394.1"/>
    </source>
</evidence>
<protein>
    <submittedName>
        <fullName evidence="1">Uncharacterized protein</fullName>
    </submittedName>
</protein>
<dbReference type="Proteomes" id="UP000001890">
    <property type="component" value="Chromosome"/>
</dbReference>
<sequence length="138" mass="15221">MSIQSKQRRNLRKKLAERLRHRTEIAAPSAQIEPHAELRDRQSTLLAGIVRREGEWVLGMDGRIAGQSESAAQVLSLIMQAAELHERAGTSVRLMYSDALKDAAHADALAQGLSFEEFKARHTQIMRRDDGGAAAPPA</sequence>
<accession>D2UC80</accession>
<dbReference type="STRING" id="380358.XALC_0876"/>
<organism evidence="1 2">
    <name type="scientific">Xanthomonas albilineans (strain GPE PC73 / CFBP 7063)</name>
    <dbReference type="NCBI Taxonomy" id="380358"/>
    <lineage>
        <taxon>Bacteria</taxon>
        <taxon>Pseudomonadati</taxon>
        <taxon>Pseudomonadota</taxon>
        <taxon>Gammaproteobacteria</taxon>
        <taxon>Lysobacterales</taxon>
        <taxon>Lysobacteraceae</taxon>
        <taxon>Xanthomonas</taxon>
    </lineage>
</organism>
<dbReference type="eggNOG" id="ENOG5030MKY">
    <property type="taxonomic scope" value="Bacteria"/>
</dbReference>
<keyword evidence="2" id="KW-1185">Reference proteome</keyword>
<dbReference type="EMBL" id="FP565176">
    <property type="protein sequence ID" value="CBA15394.1"/>
    <property type="molecule type" value="Genomic_DNA"/>
</dbReference>
<gene>
    <name evidence="1" type="ordered locus">XALc_0876</name>
</gene>
<dbReference type="KEGG" id="xal:XALC_0876"/>
<dbReference type="RefSeq" id="WP_012915404.1">
    <property type="nucleotide sequence ID" value="NC_013722.1"/>
</dbReference>
<reference evidence="1 2" key="1">
    <citation type="journal article" date="2009" name="BMC Genomics">
        <title>The complete genome sequence of Xanthomonas albilineans provides new insights into the reductive genome evolution of the xylem-limited Xanthomonadaceae.</title>
        <authorList>
            <person name="Pieretti I."/>
            <person name="Royer M."/>
            <person name="Barbe V."/>
            <person name="Carrere S."/>
            <person name="Koebnik R."/>
            <person name="Cociancich S."/>
            <person name="Couloux A."/>
            <person name="Darrasse A."/>
            <person name="Gouzy J."/>
            <person name="Jacques M.A."/>
            <person name="Lauber E."/>
            <person name="Manceau C."/>
            <person name="Mangenot S."/>
            <person name="Poussier S."/>
            <person name="Segurens B."/>
            <person name="Szurek B."/>
            <person name="Verdier V."/>
            <person name="Arlat M."/>
            <person name="Rott P."/>
        </authorList>
    </citation>
    <scope>NUCLEOTIDE SEQUENCE [LARGE SCALE GENOMIC DNA]</scope>
    <source>
        <strain evidence="2">GPE PC73 / CFBP 7063</strain>
    </source>
</reference>
<evidence type="ECO:0000313" key="2">
    <source>
        <dbReference type="Proteomes" id="UP000001890"/>
    </source>
</evidence>